<evidence type="ECO:0000256" key="1">
    <source>
        <dbReference type="ARBA" id="ARBA00004496"/>
    </source>
</evidence>
<evidence type="ECO:0000256" key="6">
    <source>
        <dbReference type="ARBA" id="ARBA00022691"/>
    </source>
</evidence>
<dbReference type="GO" id="GO:0004719">
    <property type="term" value="F:protein-L-isoaspartate (D-aspartate) O-methyltransferase activity"/>
    <property type="evidence" value="ECO:0007669"/>
    <property type="project" value="UniProtKB-UniRule"/>
</dbReference>
<dbReference type="Gene3D" id="3.40.50.150">
    <property type="entry name" value="Vaccinia Virus protein VP39"/>
    <property type="match status" value="1"/>
</dbReference>
<sequence length="212" mass="22931">MTSARTRTRLLARLREMGITHESVLAVIGSMPRHLFVEEALASRAYENMPLPIGFGQTISQPYIVALMTQAAIEGRSLPLERVLEVGTGSGYQAAVLASLVQRVWSVERLERLAERARSLLASLGLRNVRLKHDDGMLGWPEYGPFDAILVTAAGGEVPQALLTQLTIGGRLIAPIGPPGIQQLVCIERKAIGFETRNLGAVTFVPLLAGVQ</sequence>
<protein>
    <recommendedName>
        <fullName evidence="7">Protein-L-isoaspartate O-methyltransferase</fullName>
        <ecNumber evidence="7">2.1.1.77</ecNumber>
    </recommendedName>
    <alternativeName>
        <fullName evidence="7">L-isoaspartyl protein carboxyl methyltransferase</fullName>
    </alternativeName>
    <alternativeName>
        <fullName evidence="7">Protein L-isoaspartyl methyltransferase</fullName>
    </alternativeName>
    <alternativeName>
        <fullName evidence="7">Protein-beta-aspartate methyltransferase</fullName>
        <shortName evidence="7">PIMT</shortName>
    </alternativeName>
</protein>
<dbReference type="AlphaFoldDB" id="A0A317MXX4"/>
<dbReference type="PANTHER" id="PTHR11579:SF0">
    <property type="entry name" value="PROTEIN-L-ISOASPARTATE(D-ASPARTATE) O-METHYLTRANSFERASE"/>
    <property type="match status" value="1"/>
</dbReference>
<dbReference type="OrthoDB" id="9810066at2"/>
<evidence type="ECO:0000256" key="5">
    <source>
        <dbReference type="ARBA" id="ARBA00022679"/>
    </source>
</evidence>
<name>A0A317MXX4_9GAMM</name>
<comment type="subcellular location">
    <subcellularLocation>
        <location evidence="1 7">Cytoplasm</location>
    </subcellularLocation>
</comment>
<keyword evidence="3 7" id="KW-0963">Cytoplasm</keyword>
<dbReference type="NCBIfam" id="TIGR00080">
    <property type="entry name" value="pimt"/>
    <property type="match status" value="1"/>
</dbReference>
<organism evidence="8 9">
    <name type="scientific">Plasticicumulans acidivorans</name>
    <dbReference type="NCBI Taxonomy" id="886464"/>
    <lineage>
        <taxon>Bacteria</taxon>
        <taxon>Pseudomonadati</taxon>
        <taxon>Pseudomonadota</taxon>
        <taxon>Gammaproteobacteria</taxon>
        <taxon>Candidatus Competibacteraceae</taxon>
        <taxon>Plasticicumulans</taxon>
    </lineage>
</organism>
<feature type="active site" evidence="7">
    <location>
        <position position="60"/>
    </location>
</feature>
<dbReference type="PROSITE" id="PS01279">
    <property type="entry name" value="PCMT"/>
    <property type="match status" value="1"/>
</dbReference>
<comment type="catalytic activity">
    <reaction evidence="7">
        <text>[protein]-L-isoaspartate + S-adenosyl-L-methionine = [protein]-L-isoaspartate alpha-methyl ester + S-adenosyl-L-homocysteine</text>
        <dbReference type="Rhea" id="RHEA:12705"/>
        <dbReference type="Rhea" id="RHEA-COMP:12143"/>
        <dbReference type="Rhea" id="RHEA-COMP:12144"/>
        <dbReference type="ChEBI" id="CHEBI:57856"/>
        <dbReference type="ChEBI" id="CHEBI:59789"/>
        <dbReference type="ChEBI" id="CHEBI:90596"/>
        <dbReference type="ChEBI" id="CHEBI:90598"/>
        <dbReference type="EC" id="2.1.1.77"/>
    </reaction>
</comment>
<keyword evidence="5 7" id="KW-0808">Transferase</keyword>
<accession>A0A317MXX4</accession>
<dbReference type="Pfam" id="PF01135">
    <property type="entry name" value="PCMT"/>
    <property type="match status" value="1"/>
</dbReference>
<evidence type="ECO:0000256" key="7">
    <source>
        <dbReference type="HAMAP-Rule" id="MF_00090"/>
    </source>
</evidence>
<gene>
    <name evidence="7" type="primary">pcm</name>
    <name evidence="8" type="ORF">C7443_103418</name>
</gene>
<dbReference type="CDD" id="cd02440">
    <property type="entry name" value="AdoMet_MTases"/>
    <property type="match status" value="1"/>
</dbReference>
<proteinExistence type="inferred from homology"/>
<evidence type="ECO:0000313" key="8">
    <source>
        <dbReference type="EMBL" id="PWV63487.1"/>
    </source>
</evidence>
<keyword evidence="6 7" id="KW-0949">S-adenosyl-L-methionine</keyword>
<comment type="function">
    <text evidence="7">Catalyzes the methyl esterification of L-isoaspartyl residues in peptides and proteins that result from spontaneous decomposition of normal L-aspartyl and L-asparaginyl residues. It plays a role in the repair and/or degradation of damaged proteins.</text>
</comment>
<comment type="similarity">
    <text evidence="2 7">Belongs to the methyltransferase superfamily. L-isoaspartyl/D-aspartyl protein methyltransferase family.</text>
</comment>
<dbReference type="GO" id="GO:0005737">
    <property type="term" value="C:cytoplasm"/>
    <property type="evidence" value="ECO:0007669"/>
    <property type="project" value="UniProtKB-SubCell"/>
</dbReference>
<dbReference type="Proteomes" id="UP000246569">
    <property type="component" value="Unassembled WGS sequence"/>
</dbReference>
<dbReference type="GO" id="GO:0032259">
    <property type="term" value="P:methylation"/>
    <property type="evidence" value="ECO:0007669"/>
    <property type="project" value="UniProtKB-KW"/>
</dbReference>
<dbReference type="FunFam" id="3.40.50.150:FF:000010">
    <property type="entry name" value="Protein-L-isoaspartate O-methyltransferase"/>
    <property type="match status" value="1"/>
</dbReference>
<comment type="caution">
    <text evidence="8">The sequence shown here is derived from an EMBL/GenBank/DDBJ whole genome shotgun (WGS) entry which is preliminary data.</text>
</comment>
<dbReference type="EMBL" id="QGTJ01000003">
    <property type="protein sequence ID" value="PWV63487.1"/>
    <property type="molecule type" value="Genomic_DNA"/>
</dbReference>
<dbReference type="GO" id="GO:0030091">
    <property type="term" value="P:protein repair"/>
    <property type="evidence" value="ECO:0007669"/>
    <property type="project" value="UniProtKB-UniRule"/>
</dbReference>
<dbReference type="NCBIfam" id="NF001453">
    <property type="entry name" value="PRK00312.1"/>
    <property type="match status" value="1"/>
</dbReference>
<dbReference type="EC" id="2.1.1.77" evidence="7"/>
<dbReference type="RefSeq" id="WP_110017965.1">
    <property type="nucleotide sequence ID" value="NZ_QGTJ01000003.1"/>
</dbReference>
<keyword evidence="4 7" id="KW-0489">Methyltransferase</keyword>
<evidence type="ECO:0000313" key="9">
    <source>
        <dbReference type="Proteomes" id="UP000246569"/>
    </source>
</evidence>
<dbReference type="PANTHER" id="PTHR11579">
    <property type="entry name" value="PROTEIN-L-ISOASPARTATE O-METHYLTRANSFERASE"/>
    <property type="match status" value="1"/>
</dbReference>
<dbReference type="InterPro" id="IPR029063">
    <property type="entry name" value="SAM-dependent_MTases_sf"/>
</dbReference>
<evidence type="ECO:0000256" key="3">
    <source>
        <dbReference type="ARBA" id="ARBA00022490"/>
    </source>
</evidence>
<dbReference type="SUPFAM" id="SSF53335">
    <property type="entry name" value="S-adenosyl-L-methionine-dependent methyltransferases"/>
    <property type="match status" value="1"/>
</dbReference>
<keyword evidence="9" id="KW-1185">Reference proteome</keyword>
<evidence type="ECO:0000256" key="4">
    <source>
        <dbReference type="ARBA" id="ARBA00022603"/>
    </source>
</evidence>
<dbReference type="HAMAP" id="MF_00090">
    <property type="entry name" value="PIMT"/>
    <property type="match status" value="1"/>
</dbReference>
<reference evidence="8 9" key="1">
    <citation type="submission" date="2018-05" db="EMBL/GenBank/DDBJ databases">
        <title>Genomic Encyclopedia of Type Strains, Phase IV (KMG-IV): sequencing the most valuable type-strain genomes for metagenomic binning, comparative biology and taxonomic classification.</title>
        <authorList>
            <person name="Goeker M."/>
        </authorList>
    </citation>
    <scope>NUCLEOTIDE SEQUENCE [LARGE SCALE GENOMIC DNA]</scope>
    <source>
        <strain evidence="8 9">DSM 23606</strain>
    </source>
</reference>
<evidence type="ECO:0000256" key="2">
    <source>
        <dbReference type="ARBA" id="ARBA00005369"/>
    </source>
</evidence>
<dbReference type="InterPro" id="IPR000682">
    <property type="entry name" value="PCMT"/>
</dbReference>